<reference evidence="1 2" key="1">
    <citation type="submission" date="2018-02" db="EMBL/GenBank/DDBJ databases">
        <title>Draft genome of wild Prunus yedoensis var. nudiflora.</title>
        <authorList>
            <person name="Baek S."/>
            <person name="Kim J.-H."/>
            <person name="Choi K."/>
            <person name="Kim G.-B."/>
            <person name="Cho A."/>
            <person name="Jang H."/>
            <person name="Shin C.-H."/>
            <person name="Yu H.-J."/>
            <person name="Mun J.-H."/>
        </authorList>
    </citation>
    <scope>NUCLEOTIDE SEQUENCE [LARGE SCALE GENOMIC DNA]</scope>
    <source>
        <strain evidence="2">cv. Jeju island</strain>
        <tissue evidence="1">Leaf</tissue>
    </source>
</reference>
<dbReference type="PROSITE" id="PS51257">
    <property type="entry name" value="PROKAR_LIPOPROTEIN"/>
    <property type="match status" value="1"/>
</dbReference>
<dbReference type="Proteomes" id="UP000250321">
    <property type="component" value="Unassembled WGS sequence"/>
</dbReference>
<organism evidence="1 2">
    <name type="scientific">Prunus yedoensis var. nudiflora</name>
    <dbReference type="NCBI Taxonomy" id="2094558"/>
    <lineage>
        <taxon>Eukaryota</taxon>
        <taxon>Viridiplantae</taxon>
        <taxon>Streptophyta</taxon>
        <taxon>Embryophyta</taxon>
        <taxon>Tracheophyta</taxon>
        <taxon>Spermatophyta</taxon>
        <taxon>Magnoliopsida</taxon>
        <taxon>eudicotyledons</taxon>
        <taxon>Gunneridae</taxon>
        <taxon>Pentapetalae</taxon>
        <taxon>rosids</taxon>
        <taxon>fabids</taxon>
        <taxon>Rosales</taxon>
        <taxon>Rosaceae</taxon>
        <taxon>Amygdaloideae</taxon>
        <taxon>Amygdaleae</taxon>
        <taxon>Prunus</taxon>
    </lineage>
</organism>
<evidence type="ECO:0000313" key="2">
    <source>
        <dbReference type="Proteomes" id="UP000250321"/>
    </source>
</evidence>
<name>A0A314YDE4_PRUYE</name>
<sequence>MSPPSKSAPTTATALSACVSLRSQDLRPLCPSYDQGRRAGNGCGQAKATSTMSTVGVLSQTDMAEIRSSYQTLPSSSIALRFLHGLKERKVIPLRGWEQISATS</sequence>
<gene>
    <name evidence="1" type="ORF">Pyn_29881</name>
</gene>
<proteinExistence type="predicted"/>
<dbReference type="AlphaFoldDB" id="A0A314YDE4"/>
<evidence type="ECO:0000313" key="1">
    <source>
        <dbReference type="EMBL" id="PQQ02378.1"/>
    </source>
</evidence>
<protein>
    <submittedName>
        <fullName evidence="1">Uncharacterized protein</fullName>
    </submittedName>
</protein>
<keyword evidence="2" id="KW-1185">Reference proteome</keyword>
<accession>A0A314YDE4</accession>
<comment type="caution">
    <text evidence="1">The sequence shown here is derived from an EMBL/GenBank/DDBJ whole genome shotgun (WGS) entry which is preliminary data.</text>
</comment>
<dbReference type="EMBL" id="PJQY01001474">
    <property type="protein sequence ID" value="PQQ02378.1"/>
    <property type="molecule type" value="Genomic_DNA"/>
</dbReference>